<dbReference type="InterPro" id="IPR023393">
    <property type="entry name" value="START-like_dom_sf"/>
</dbReference>
<keyword evidence="3" id="KW-1185">Reference proteome</keyword>
<name>A0ABP8TYF4_9ACTN</name>
<sequence length="162" mass="18307">MAGHTDNAIVINAPMALVWDMTNDVASWPSLFSEYAAAEILKRDGDTVTFRLTMHPDEDGQVWSWVSERTADPVGREVNAHRIETGPFEHMNIHWEYREVADGVRMRWVQDFHMKPQAPVDDAAMTEHLNRNTAIQMDRIKRLVEEAAAGHVAAATTRQAEG</sequence>
<dbReference type="RefSeq" id="WP_345364963.1">
    <property type="nucleotide sequence ID" value="NZ_BAABHJ010000035.1"/>
</dbReference>
<reference evidence="3" key="1">
    <citation type="journal article" date="2019" name="Int. J. Syst. Evol. Microbiol.">
        <title>The Global Catalogue of Microorganisms (GCM) 10K type strain sequencing project: providing services to taxonomists for standard genome sequencing and annotation.</title>
        <authorList>
            <consortium name="The Broad Institute Genomics Platform"/>
            <consortium name="The Broad Institute Genome Sequencing Center for Infectious Disease"/>
            <person name="Wu L."/>
            <person name="Ma J."/>
        </authorList>
    </citation>
    <scope>NUCLEOTIDE SEQUENCE [LARGE SCALE GENOMIC DNA]</scope>
    <source>
        <strain evidence="3">JCM 17938</strain>
    </source>
</reference>
<dbReference type="SUPFAM" id="SSF55961">
    <property type="entry name" value="Bet v1-like"/>
    <property type="match status" value="1"/>
</dbReference>
<dbReference type="Proteomes" id="UP001500212">
    <property type="component" value="Unassembled WGS sequence"/>
</dbReference>
<comment type="caution">
    <text evidence="2">The sequence shown here is derived from an EMBL/GenBank/DDBJ whole genome shotgun (WGS) entry which is preliminary data.</text>
</comment>
<protein>
    <submittedName>
        <fullName evidence="2">SRPBCC family protein</fullName>
    </submittedName>
</protein>
<evidence type="ECO:0000259" key="1">
    <source>
        <dbReference type="Pfam" id="PF03364"/>
    </source>
</evidence>
<gene>
    <name evidence="2" type="ORF">GCM10023195_74190</name>
</gene>
<feature type="domain" description="Coenzyme Q-binding protein COQ10 START" evidence="1">
    <location>
        <begin position="11"/>
        <end position="131"/>
    </location>
</feature>
<proteinExistence type="predicted"/>
<evidence type="ECO:0000313" key="2">
    <source>
        <dbReference type="EMBL" id="GAA4616664.1"/>
    </source>
</evidence>
<accession>A0ABP8TYF4</accession>
<evidence type="ECO:0000313" key="3">
    <source>
        <dbReference type="Proteomes" id="UP001500212"/>
    </source>
</evidence>
<organism evidence="2 3">
    <name type="scientific">Actinoallomurus liliacearum</name>
    <dbReference type="NCBI Taxonomy" id="1080073"/>
    <lineage>
        <taxon>Bacteria</taxon>
        <taxon>Bacillati</taxon>
        <taxon>Actinomycetota</taxon>
        <taxon>Actinomycetes</taxon>
        <taxon>Streptosporangiales</taxon>
        <taxon>Thermomonosporaceae</taxon>
        <taxon>Actinoallomurus</taxon>
    </lineage>
</organism>
<dbReference type="EMBL" id="BAABHJ010000035">
    <property type="protein sequence ID" value="GAA4616664.1"/>
    <property type="molecule type" value="Genomic_DNA"/>
</dbReference>
<dbReference type="CDD" id="cd08860">
    <property type="entry name" value="TcmN_ARO-CYC_like"/>
    <property type="match status" value="1"/>
</dbReference>
<dbReference type="InterPro" id="IPR005031">
    <property type="entry name" value="COQ10_START"/>
</dbReference>
<dbReference type="Pfam" id="PF03364">
    <property type="entry name" value="Polyketide_cyc"/>
    <property type="match status" value="1"/>
</dbReference>
<dbReference type="Gene3D" id="3.30.530.20">
    <property type="match status" value="1"/>
</dbReference>